<dbReference type="GO" id="GO:0016491">
    <property type="term" value="F:oxidoreductase activity"/>
    <property type="evidence" value="ECO:0007669"/>
    <property type="project" value="UniProtKB-KW"/>
</dbReference>
<dbReference type="RefSeq" id="WP_305104346.1">
    <property type="nucleotide sequence ID" value="NZ_JAUTWS010000012.1"/>
</dbReference>
<comment type="caution">
    <text evidence="3">The sequence shown here is derived from an EMBL/GenBank/DDBJ whole genome shotgun (WGS) entry which is preliminary data.</text>
</comment>
<keyword evidence="1 3" id="KW-0560">Oxidoreductase</keyword>
<dbReference type="Gene3D" id="1.10.540.10">
    <property type="entry name" value="Acyl-CoA dehydrogenase/oxidase, N-terminal domain"/>
    <property type="match status" value="1"/>
</dbReference>
<dbReference type="InterPro" id="IPR013786">
    <property type="entry name" value="AcylCoA_DH/ox_N"/>
</dbReference>
<evidence type="ECO:0000313" key="3">
    <source>
        <dbReference type="EMBL" id="MDO9709478.1"/>
    </source>
</evidence>
<dbReference type="InterPro" id="IPR037069">
    <property type="entry name" value="AcylCoA_DH/ox_N_sf"/>
</dbReference>
<dbReference type="Gene3D" id="1.20.140.10">
    <property type="entry name" value="Butyryl-CoA Dehydrogenase, subunit A, domain 3"/>
    <property type="match status" value="1"/>
</dbReference>
<gene>
    <name evidence="3" type="ORF">Q7A36_14085</name>
</gene>
<evidence type="ECO:0000259" key="2">
    <source>
        <dbReference type="Pfam" id="PF02771"/>
    </source>
</evidence>
<dbReference type="PANTHER" id="PTHR48083">
    <property type="entry name" value="MEDIUM-CHAIN SPECIFIC ACYL-COA DEHYDROGENASE, MITOCHONDRIAL-RELATED"/>
    <property type="match status" value="1"/>
</dbReference>
<feature type="domain" description="Acyl-CoA dehydrogenase/oxidase N-terminal" evidence="2">
    <location>
        <begin position="27"/>
        <end position="116"/>
    </location>
</feature>
<dbReference type="SUPFAM" id="SSF47203">
    <property type="entry name" value="Acyl-CoA dehydrogenase C-terminal domain-like"/>
    <property type="match status" value="1"/>
</dbReference>
<sequence length="382" mass="39198">MSNLSPPIPPADAPALLAALRRALPGIAARAPARDADGAFPAEDVAALREAGLLAAPLPPAMGGHGLGTEPAGAAALCTALRLIGRASLPLGRLWEGHVNALRLVLAHGDAAQRQAAARDARAGRLFAVWNTGAPGEPPLRIERVAEGVRLLGRKVLCSGAGSVDRALVTAVERPGEPTRLVLVPLAPGERADLSGWTAQGMRASASGAVDVSGLVLPEAALVGPPGAYEAPPDFAAGAWRFAAVQAGGIEALAEALRAHLNRLGRGGDPMQAARLGEVAMQAQTARLWVEAAALRAEAEDADEAAVAFVGLARTAVERVAMEALALTERSIGLQAFLRPHDAERIARDLSTYLRQPGPDRALAGAAAHVLAAHAAFGDLWD</sequence>
<dbReference type="InterPro" id="IPR050741">
    <property type="entry name" value="Acyl-CoA_dehydrogenase"/>
</dbReference>
<evidence type="ECO:0000256" key="1">
    <source>
        <dbReference type="ARBA" id="ARBA00023002"/>
    </source>
</evidence>
<dbReference type="InterPro" id="IPR046373">
    <property type="entry name" value="Acyl-CoA_Oxase/DH_mid-dom_sf"/>
</dbReference>
<dbReference type="SUPFAM" id="SSF56645">
    <property type="entry name" value="Acyl-CoA dehydrogenase NM domain-like"/>
    <property type="match status" value="1"/>
</dbReference>
<dbReference type="Proteomes" id="UP001243009">
    <property type="component" value="Unassembled WGS sequence"/>
</dbReference>
<dbReference type="PANTHER" id="PTHR48083:SF37">
    <property type="entry name" value="DEHYDROGENASE, PUTATIVE-RELATED"/>
    <property type="match status" value="1"/>
</dbReference>
<dbReference type="EMBL" id="JAUTWS010000012">
    <property type="protein sequence ID" value="MDO9709478.1"/>
    <property type="molecule type" value="Genomic_DNA"/>
</dbReference>
<dbReference type="EC" id="1.-.-.-" evidence="3"/>
<dbReference type="InterPro" id="IPR009100">
    <property type="entry name" value="AcylCoA_DH/oxidase_NM_dom_sf"/>
</dbReference>
<protein>
    <submittedName>
        <fullName evidence="3">Acyl-CoA dehydrogenase family protein</fullName>
        <ecNumber evidence="3">1.-.-.-</ecNumber>
    </submittedName>
</protein>
<evidence type="ECO:0000313" key="4">
    <source>
        <dbReference type="Proteomes" id="UP001243009"/>
    </source>
</evidence>
<accession>A0ABT9DZY9</accession>
<proteinExistence type="predicted"/>
<dbReference type="Gene3D" id="2.40.110.10">
    <property type="entry name" value="Butyryl-CoA Dehydrogenase, subunit A, domain 2"/>
    <property type="match status" value="1"/>
</dbReference>
<keyword evidence="4" id="KW-1185">Reference proteome</keyword>
<name>A0ABT9DZY9_9PROT</name>
<organism evidence="3 4">
    <name type="scientific">Paracraurococcus lichenis</name>
    <dbReference type="NCBI Taxonomy" id="3064888"/>
    <lineage>
        <taxon>Bacteria</taxon>
        <taxon>Pseudomonadati</taxon>
        <taxon>Pseudomonadota</taxon>
        <taxon>Alphaproteobacteria</taxon>
        <taxon>Acetobacterales</taxon>
        <taxon>Roseomonadaceae</taxon>
        <taxon>Paracraurococcus</taxon>
    </lineage>
</organism>
<dbReference type="InterPro" id="IPR036250">
    <property type="entry name" value="AcylCo_DH-like_C"/>
</dbReference>
<reference evidence="3 4" key="1">
    <citation type="submission" date="2023-08" db="EMBL/GenBank/DDBJ databases">
        <title>The draft genome sequence of Paracraurococcus sp. LOR1-02.</title>
        <authorList>
            <person name="Kingkaew E."/>
            <person name="Tanasupawat S."/>
        </authorList>
    </citation>
    <scope>NUCLEOTIDE SEQUENCE [LARGE SCALE GENOMIC DNA]</scope>
    <source>
        <strain evidence="3 4">LOR1-02</strain>
    </source>
</reference>
<dbReference type="Pfam" id="PF02771">
    <property type="entry name" value="Acyl-CoA_dh_N"/>
    <property type="match status" value="1"/>
</dbReference>